<evidence type="ECO:0000256" key="5">
    <source>
        <dbReference type="ARBA" id="ARBA00022837"/>
    </source>
</evidence>
<dbReference type="PROSITE" id="PS51465">
    <property type="entry name" value="KAZAL_2"/>
    <property type="match status" value="1"/>
</dbReference>
<protein>
    <submittedName>
        <fullName evidence="10">SPARC-like protein 1-like</fullName>
    </submittedName>
</protein>
<dbReference type="Pfam" id="PF07648">
    <property type="entry name" value="Kazal_2"/>
    <property type="match status" value="1"/>
</dbReference>
<dbReference type="InterPro" id="IPR036058">
    <property type="entry name" value="Kazal_dom_sf"/>
</dbReference>
<keyword evidence="5" id="KW-0106">Calcium</keyword>
<dbReference type="Pfam" id="PF10591">
    <property type="entry name" value="SPARC_Ca_bdg"/>
    <property type="match status" value="1"/>
</dbReference>
<keyword evidence="7" id="KW-0325">Glycoprotein</keyword>
<dbReference type="AlphaFoldDB" id="A0A0P7UN10"/>
<dbReference type="GO" id="GO:0005509">
    <property type="term" value="F:calcium ion binding"/>
    <property type="evidence" value="ECO:0007669"/>
    <property type="project" value="InterPro"/>
</dbReference>
<keyword evidence="3" id="KW-0479">Metal-binding</keyword>
<dbReference type="Gene3D" id="3.30.60.30">
    <property type="match status" value="1"/>
</dbReference>
<dbReference type="GO" id="GO:0005615">
    <property type="term" value="C:extracellular space"/>
    <property type="evidence" value="ECO:0007669"/>
    <property type="project" value="TreeGrafter"/>
</dbReference>
<comment type="caution">
    <text evidence="10">The sequence shown here is derived from an EMBL/GenBank/DDBJ whole genome shotgun (WGS) entry which is preliminary data.</text>
</comment>
<dbReference type="PANTHER" id="PTHR13866:SF31">
    <property type="entry name" value="SPARC-LIKE 2"/>
    <property type="match status" value="1"/>
</dbReference>
<keyword evidence="2" id="KW-0964">Secreted</keyword>
<feature type="domain" description="Kazal-like" evidence="9">
    <location>
        <begin position="51"/>
        <end position="105"/>
    </location>
</feature>
<dbReference type="STRING" id="113540.ENSSFOP00015071165"/>
<evidence type="ECO:0000313" key="10">
    <source>
        <dbReference type="EMBL" id="KPP70282.1"/>
    </source>
</evidence>
<evidence type="ECO:0000259" key="8">
    <source>
        <dbReference type="PROSITE" id="PS50222"/>
    </source>
</evidence>
<keyword evidence="4" id="KW-0732">Signal</keyword>
<dbReference type="GO" id="GO:0005518">
    <property type="term" value="F:collagen binding"/>
    <property type="evidence" value="ECO:0007669"/>
    <property type="project" value="TreeGrafter"/>
</dbReference>
<dbReference type="SUPFAM" id="SSF100895">
    <property type="entry name" value="Kazal-type serine protease inhibitors"/>
    <property type="match status" value="1"/>
</dbReference>
<feature type="domain" description="EF-hand" evidence="8">
    <location>
        <begin position="150"/>
        <end position="185"/>
    </location>
</feature>
<dbReference type="InterPro" id="IPR019577">
    <property type="entry name" value="SPARC/Testican_Ca-bd-dom"/>
</dbReference>
<dbReference type="InterPro" id="IPR018247">
    <property type="entry name" value="EF_Hand_1_Ca_BS"/>
</dbReference>
<dbReference type="EMBL" id="JARO02003545">
    <property type="protein sequence ID" value="KPP70282.1"/>
    <property type="molecule type" value="Genomic_DNA"/>
</dbReference>
<evidence type="ECO:0000313" key="11">
    <source>
        <dbReference type="Proteomes" id="UP000034805"/>
    </source>
</evidence>
<dbReference type="InterPro" id="IPR002350">
    <property type="entry name" value="Kazal_dom"/>
</dbReference>
<dbReference type="InterPro" id="IPR002048">
    <property type="entry name" value="EF_hand_dom"/>
</dbReference>
<evidence type="ECO:0000256" key="6">
    <source>
        <dbReference type="ARBA" id="ARBA00023157"/>
    </source>
</evidence>
<dbReference type="CDD" id="cd00104">
    <property type="entry name" value="KAZAL_FS"/>
    <property type="match status" value="1"/>
</dbReference>
<dbReference type="PROSITE" id="PS50222">
    <property type="entry name" value="EF_HAND_2"/>
    <property type="match status" value="1"/>
</dbReference>
<dbReference type="Proteomes" id="UP000034805">
    <property type="component" value="Unassembled WGS sequence"/>
</dbReference>
<gene>
    <name evidence="10" type="ORF">Z043_110903</name>
</gene>
<organism evidence="10 11">
    <name type="scientific">Scleropages formosus</name>
    <name type="common">Asian bonytongue</name>
    <name type="synonym">Osteoglossum formosum</name>
    <dbReference type="NCBI Taxonomy" id="113540"/>
    <lineage>
        <taxon>Eukaryota</taxon>
        <taxon>Metazoa</taxon>
        <taxon>Chordata</taxon>
        <taxon>Craniata</taxon>
        <taxon>Vertebrata</taxon>
        <taxon>Euteleostomi</taxon>
        <taxon>Actinopterygii</taxon>
        <taxon>Neopterygii</taxon>
        <taxon>Teleostei</taxon>
        <taxon>Osteoglossocephala</taxon>
        <taxon>Osteoglossomorpha</taxon>
        <taxon>Osteoglossiformes</taxon>
        <taxon>Osteoglossidae</taxon>
        <taxon>Scleropages</taxon>
    </lineage>
</organism>
<keyword evidence="6" id="KW-1015">Disulfide bond</keyword>
<dbReference type="Gene3D" id="1.10.238.10">
    <property type="entry name" value="EF-hand"/>
    <property type="match status" value="1"/>
</dbReference>
<evidence type="ECO:0000256" key="1">
    <source>
        <dbReference type="ARBA" id="ARBA00004498"/>
    </source>
</evidence>
<reference evidence="10 11" key="1">
    <citation type="submission" date="2015-08" db="EMBL/GenBank/DDBJ databases">
        <title>The genome of the Asian arowana (Scleropages formosus).</title>
        <authorList>
            <person name="Tan M.H."/>
            <person name="Gan H.M."/>
            <person name="Croft L.J."/>
            <person name="Austin C.M."/>
        </authorList>
    </citation>
    <scope>NUCLEOTIDE SEQUENCE [LARGE SCALE GENOMIC DNA]</scope>
    <source>
        <strain evidence="10">Aro1</strain>
    </source>
</reference>
<dbReference type="PROSITE" id="PS00018">
    <property type="entry name" value="EF_HAND_1"/>
    <property type="match status" value="2"/>
</dbReference>
<name>A0A0P7UN10_SCLFO</name>
<comment type="subcellular location">
    <subcellularLocation>
        <location evidence="1">Secreted</location>
        <location evidence="1">Extracellular space</location>
        <location evidence="1">Extracellular matrix</location>
    </subcellularLocation>
</comment>
<evidence type="ECO:0000256" key="7">
    <source>
        <dbReference type="ARBA" id="ARBA00023180"/>
    </source>
</evidence>
<evidence type="ECO:0000256" key="2">
    <source>
        <dbReference type="ARBA" id="ARBA00022525"/>
    </source>
</evidence>
<sequence length="242" mass="27849">MYQGGRAQRKQRQAEERLRPYWGRTNPEKLCKLLKCHSPIGSLCQVVNEGSVSIPKCICPQTCPGQGEPVCSVLGKTYGNECLLYKEACRKRRRTNVAHRGPCLAPRAECTEAEYSQFPYRLMDWFLVLKRMGESFSSPAPPLSCLSHAQRRTLAERRFVALDRNGDGRLSHRDLKKLHYKQMPLEHCAQRFFNSCDSNGNRKVTLQEWIGCLVVRTETWFQDFTSMKMGSKKLCPARHNHL</sequence>
<dbReference type="InterPro" id="IPR011992">
    <property type="entry name" value="EF-hand-dom_pair"/>
</dbReference>
<dbReference type="PANTHER" id="PTHR13866">
    <property type="entry name" value="SPARC OSTEONECTIN"/>
    <property type="match status" value="1"/>
</dbReference>
<evidence type="ECO:0000256" key="4">
    <source>
        <dbReference type="ARBA" id="ARBA00022729"/>
    </source>
</evidence>
<evidence type="ECO:0000256" key="3">
    <source>
        <dbReference type="ARBA" id="ARBA00022723"/>
    </source>
</evidence>
<evidence type="ECO:0000259" key="9">
    <source>
        <dbReference type="PROSITE" id="PS51465"/>
    </source>
</evidence>
<dbReference type="GO" id="GO:0050840">
    <property type="term" value="F:extracellular matrix binding"/>
    <property type="evidence" value="ECO:0007669"/>
    <property type="project" value="TreeGrafter"/>
</dbReference>
<accession>A0A0P7UN10</accession>
<dbReference type="SMART" id="SM00280">
    <property type="entry name" value="KAZAL"/>
    <property type="match status" value="1"/>
</dbReference>
<dbReference type="SUPFAM" id="SSF47473">
    <property type="entry name" value="EF-hand"/>
    <property type="match status" value="1"/>
</dbReference>
<dbReference type="CDD" id="cd00252">
    <property type="entry name" value="EFh_SPARC_EC"/>
    <property type="match status" value="1"/>
</dbReference>
<proteinExistence type="predicted"/>